<sequence>MNQTNRIDETPSTPLNLIPAIDCTESPFDETNSSLSITSQEVTESTDVDLPAVSDLCNNNQEQYAEGSSAIKSGPVRQGDNAVWTEGLQWAPEDLMVIRSDVSTESAIGDYDGRIPIRQSYSLDRTRKYQNFVRNQVKLFEPRAQMVQTESFPLNSSMTEKSSLATSTNPCRSFSGSIQPSRAEGRVNERNSVCLRLGTKATLNDADRLSSRDRRLQEYMKKYFSHQLVDLYGKIVQHKKADHNFKVRDPDTPLEVGDGIRDPRRPELHRRASSVQSKRISAPVSEKSANSAQKWEDRAKLVTNNTNLRCGTKVCSTSGVPELSTSYSRRHSRFTIASSQNNRVSESKMQPMQTAEARRKKMKLSLDQTSYKSPRKEKGDICGSAKGDKCARSAASPTKCVRSKKSLSRIACSPLPLNPPDEFGMGENRTPSRCRSLVSSSVLPKRKRLRKFKSPWPKHAIEGFNTLACKLERINALNQQLVHIKKQLNSIQSYSRLARFYCLADSYLGFLCSQLAPHILNAVMAKKSSTRVNAKRNKNKKRFRRMNLLTLSPKGLKIIGLAEGHKRGSYIRRSLHQITDSVNSNLQTNSPAVQQSTRRRYPSLVMERATTHKKALLKLNKSCRMQMCCSNSACGKNADPGHFHPATSYGFPLIVGLPPWERKFLGISRGQIPPGYAVMAWKDNIVFTTAQSNWLRNMARRMVFGV</sequence>
<dbReference type="AlphaFoldDB" id="A0AAV2TLG9"/>
<comment type="caution">
    <text evidence="2">The sequence shown here is derived from an EMBL/GenBank/DDBJ whole genome shotgun (WGS) entry which is preliminary data.</text>
</comment>
<feature type="region of interest" description="Disordered" evidence="1">
    <location>
        <begin position="246"/>
        <end position="295"/>
    </location>
</feature>
<dbReference type="Proteomes" id="UP001497525">
    <property type="component" value="Unassembled WGS sequence"/>
</dbReference>
<organism evidence="2 3">
    <name type="scientific">Calicophoron daubneyi</name>
    <name type="common">Rumen fluke</name>
    <name type="synonym">Paramphistomum daubneyi</name>
    <dbReference type="NCBI Taxonomy" id="300641"/>
    <lineage>
        <taxon>Eukaryota</taxon>
        <taxon>Metazoa</taxon>
        <taxon>Spiralia</taxon>
        <taxon>Lophotrochozoa</taxon>
        <taxon>Platyhelminthes</taxon>
        <taxon>Trematoda</taxon>
        <taxon>Digenea</taxon>
        <taxon>Plagiorchiida</taxon>
        <taxon>Pronocephalata</taxon>
        <taxon>Paramphistomoidea</taxon>
        <taxon>Paramphistomidae</taxon>
        <taxon>Calicophoron</taxon>
    </lineage>
</organism>
<evidence type="ECO:0000256" key="1">
    <source>
        <dbReference type="SAM" id="MobiDB-lite"/>
    </source>
</evidence>
<reference evidence="2" key="1">
    <citation type="submission" date="2024-06" db="EMBL/GenBank/DDBJ databases">
        <authorList>
            <person name="Liu X."/>
            <person name="Lenzi L."/>
            <person name="Haldenby T S."/>
            <person name="Uol C."/>
        </authorList>
    </citation>
    <scope>NUCLEOTIDE SEQUENCE</scope>
</reference>
<protein>
    <submittedName>
        <fullName evidence="2">Uncharacterized protein</fullName>
    </submittedName>
</protein>
<name>A0AAV2TLG9_CALDB</name>
<feature type="region of interest" description="Disordered" evidence="1">
    <location>
        <begin position="364"/>
        <end position="383"/>
    </location>
</feature>
<dbReference type="EMBL" id="CAXLJL010000356">
    <property type="protein sequence ID" value="CAL5136871.1"/>
    <property type="molecule type" value="Genomic_DNA"/>
</dbReference>
<feature type="compositionally biased region" description="Polar residues" evidence="1">
    <location>
        <begin position="161"/>
        <end position="180"/>
    </location>
</feature>
<feature type="region of interest" description="Disordered" evidence="1">
    <location>
        <begin position="161"/>
        <end position="185"/>
    </location>
</feature>
<proteinExistence type="predicted"/>
<gene>
    <name evidence="2" type="ORF">CDAUBV1_LOCUS11166</name>
</gene>
<evidence type="ECO:0000313" key="3">
    <source>
        <dbReference type="Proteomes" id="UP001497525"/>
    </source>
</evidence>
<feature type="compositionally biased region" description="Basic and acidic residues" evidence="1">
    <location>
        <begin position="374"/>
        <end position="383"/>
    </location>
</feature>
<evidence type="ECO:0000313" key="2">
    <source>
        <dbReference type="EMBL" id="CAL5136871.1"/>
    </source>
</evidence>
<feature type="compositionally biased region" description="Basic and acidic residues" evidence="1">
    <location>
        <begin position="258"/>
        <end position="270"/>
    </location>
</feature>
<accession>A0AAV2TLG9</accession>